<name>A0ABP9HX38_9ACTN</name>
<comment type="caution">
    <text evidence="1">The sequence shown here is derived from an EMBL/GenBank/DDBJ whole genome shotgun (WGS) entry which is preliminary data.</text>
</comment>
<dbReference type="EMBL" id="BAABHS010000023">
    <property type="protein sequence ID" value="GAA4980821.1"/>
    <property type="molecule type" value="Genomic_DNA"/>
</dbReference>
<dbReference type="RefSeq" id="WP_345678617.1">
    <property type="nucleotide sequence ID" value="NZ_BAABHS010000023.1"/>
</dbReference>
<dbReference type="Proteomes" id="UP001500466">
    <property type="component" value="Unassembled WGS sequence"/>
</dbReference>
<evidence type="ECO:0000313" key="1">
    <source>
        <dbReference type="EMBL" id="GAA4980821.1"/>
    </source>
</evidence>
<proteinExistence type="predicted"/>
<accession>A0ABP9HX38</accession>
<organism evidence="1 2">
    <name type="scientific">Yinghuangia aomiensis</name>
    <dbReference type="NCBI Taxonomy" id="676205"/>
    <lineage>
        <taxon>Bacteria</taxon>
        <taxon>Bacillati</taxon>
        <taxon>Actinomycetota</taxon>
        <taxon>Actinomycetes</taxon>
        <taxon>Kitasatosporales</taxon>
        <taxon>Streptomycetaceae</taxon>
        <taxon>Yinghuangia</taxon>
    </lineage>
</organism>
<reference evidence="2" key="1">
    <citation type="journal article" date="2019" name="Int. J. Syst. Evol. Microbiol.">
        <title>The Global Catalogue of Microorganisms (GCM) 10K type strain sequencing project: providing services to taxonomists for standard genome sequencing and annotation.</title>
        <authorList>
            <consortium name="The Broad Institute Genomics Platform"/>
            <consortium name="The Broad Institute Genome Sequencing Center for Infectious Disease"/>
            <person name="Wu L."/>
            <person name="Ma J."/>
        </authorList>
    </citation>
    <scope>NUCLEOTIDE SEQUENCE [LARGE SCALE GENOMIC DNA]</scope>
    <source>
        <strain evidence="2">JCM 17986</strain>
    </source>
</reference>
<gene>
    <name evidence="1" type="ORF">GCM10023205_57410</name>
</gene>
<keyword evidence="2" id="KW-1185">Reference proteome</keyword>
<sequence length="150" mass="15541">MATDEQWGTLEELAAARERFAARIPGWRPPAQWALGVATRGGGPAGTAFPHTNAGTGPLPAVVLAVLCGHPGGTAAYEIGPELLDEAIAAMTPALACTDVPHPNVAAWRTVRERLAADDDAYAVAVYIADPADPVADEHDAALRRAISAE</sequence>
<evidence type="ECO:0000313" key="2">
    <source>
        <dbReference type="Proteomes" id="UP001500466"/>
    </source>
</evidence>
<protein>
    <submittedName>
        <fullName evidence="1">Uncharacterized protein</fullName>
    </submittedName>
</protein>